<dbReference type="GO" id="GO:0005829">
    <property type="term" value="C:cytosol"/>
    <property type="evidence" value="ECO:0007669"/>
    <property type="project" value="TreeGrafter"/>
</dbReference>
<dbReference type="HAMAP" id="MF_00075">
    <property type="entry name" value="IF_1"/>
    <property type="match status" value="1"/>
</dbReference>
<dbReference type="InterPro" id="IPR004368">
    <property type="entry name" value="TIF_IF1"/>
</dbReference>
<dbReference type="AlphaFoldDB" id="A0A2M7R8P9"/>
<organism evidence="7 8">
    <name type="scientific">Candidatus Nealsonbacteria bacterium CG_4_10_14_0_8_um_filter_35_10</name>
    <dbReference type="NCBI Taxonomy" id="1974683"/>
    <lineage>
        <taxon>Bacteria</taxon>
        <taxon>Candidatus Nealsoniibacteriota</taxon>
    </lineage>
</organism>
<evidence type="ECO:0000313" key="7">
    <source>
        <dbReference type="EMBL" id="PIY90767.1"/>
    </source>
</evidence>
<name>A0A2M7R8P9_9BACT</name>
<evidence type="ECO:0000313" key="8">
    <source>
        <dbReference type="Proteomes" id="UP000230055"/>
    </source>
</evidence>
<dbReference type="GO" id="GO:0043022">
    <property type="term" value="F:ribosome binding"/>
    <property type="evidence" value="ECO:0007669"/>
    <property type="project" value="UniProtKB-UniRule"/>
</dbReference>
<dbReference type="PANTHER" id="PTHR33370">
    <property type="entry name" value="TRANSLATION INITIATION FACTOR IF-1, CHLOROPLASTIC"/>
    <property type="match status" value="1"/>
</dbReference>
<reference evidence="8" key="1">
    <citation type="submission" date="2017-09" db="EMBL/GenBank/DDBJ databases">
        <title>Depth-based differentiation of microbial function through sediment-hosted aquifers and enrichment of novel symbionts in the deep terrestrial subsurface.</title>
        <authorList>
            <person name="Probst A.J."/>
            <person name="Ladd B."/>
            <person name="Jarett J.K."/>
            <person name="Geller-Mcgrath D.E."/>
            <person name="Sieber C.M.K."/>
            <person name="Emerson J.B."/>
            <person name="Anantharaman K."/>
            <person name="Thomas B.C."/>
            <person name="Malmstrom R."/>
            <person name="Stieglmeier M."/>
            <person name="Klingl A."/>
            <person name="Woyke T."/>
            <person name="Ryan C.M."/>
            <person name="Banfield J.F."/>
        </authorList>
    </citation>
    <scope>NUCLEOTIDE SEQUENCE [LARGE SCALE GENOMIC DNA]</scope>
</reference>
<dbReference type="GO" id="GO:0019843">
    <property type="term" value="F:rRNA binding"/>
    <property type="evidence" value="ECO:0007669"/>
    <property type="project" value="UniProtKB-UniRule"/>
</dbReference>
<dbReference type="PANTHER" id="PTHR33370:SF1">
    <property type="entry name" value="TRANSLATION INITIATION FACTOR IF-1, CHLOROPLASTIC"/>
    <property type="match status" value="1"/>
</dbReference>
<proteinExistence type="inferred from homology"/>
<keyword evidence="2 4" id="KW-0396">Initiation factor</keyword>
<sequence length="72" mass="8228">MNPQKKILRKGKVIEALPDTLFRVLLEDGSEILAHLAGKLRLFRIKILPGDKVTVEMSPYDPKRGRIVYRGK</sequence>
<dbReference type="Pfam" id="PF01176">
    <property type="entry name" value="eIF-1a"/>
    <property type="match status" value="1"/>
</dbReference>
<keyword evidence="4" id="KW-0699">rRNA-binding</keyword>
<dbReference type="SUPFAM" id="SSF50249">
    <property type="entry name" value="Nucleic acid-binding proteins"/>
    <property type="match status" value="1"/>
</dbReference>
<dbReference type="FunFam" id="2.40.50.140:FF:000002">
    <property type="entry name" value="Translation initiation factor IF-1"/>
    <property type="match status" value="1"/>
</dbReference>
<protein>
    <recommendedName>
        <fullName evidence="4 5">Translation initiation factor IF-1</fullName>
    </recommendedName>
</protein>
<dbReference type="CDD" id="cd04451">
    <property type="entry name" value="S1_IF1"/>
    <property type="match status" value="1"/>
</dbReference>
<evidence type="ECO:0000256" key="3">
    <source>
        <dbReference type="ARBA" id="ARBA00022917"/>
    </source>
</evidence>
<keyword evidence="3 4" id="KW-0648">Protein biosynthesis</keyword>
<comment type="function">
    <text evidence="4">One of the essential components for the initiation of protein synthesis. Stabilizes the binding of IF-2 and IF-3 on the 30S subunit to which N-formylmethionyl-tRNA(fMet) subsequently binds. Helps modulate mRNA selection, yielding the 30S pre-initiation complex (PIC). Upon addition of the 50S ribosomal subunit IF-1, IF-2 and IF-3 are released leaving the mature 70S translation initiation complex.</text>
</comment>
<dbReference type="GO" id="GO:0003743">
    <property type="term" value="F:translation initiation factor activity"/>
    <property type="evidence" value="ECO:0007669"/>
    <property type="project" value="UniProtKB-UniRule"/>
</dbReference>
<feature type="domain" description="S1-like" evidence="6">
    <location>
        <begin position="1"/>
        <end position="72"/>
    </location>
</feature>
<keyword evidence="4" id="KW-0963">Cytoplasm</keyword>
<accession>A0A2M7R8P9</accession>
<evidence type="ECO:0000256" key="5">
    <source>
        <dbReference type="NCBIfam" id="TIGR00008"/>
    </source>
</evidence>
<evidence type="ECO:0000256" key="4">
    <source>
        <dbReference type="HAMAP-Rule" id="MF_00075"/>
    </source>
</evidence>
<evidence type="ECO:0000256" key="1">
    <source>
        <dbReference type="ARBA" id="ARBA00010939"/>
    </source>
</evidence>
<dbReference type="PROSITE" id="PS50832">
    <property type="entry name" value="S1_IF1_TYPE"/>
    <property type="match status" value="1"/>
</dbReference>
<keyword evidence="4" id="KW-0694">RNA-binding</keyword>
<dbReference type="InterPro" id="IPR006196">
    <property type="entry name" value="RNA-binding_domain_S1_IF1"/>
</dbReference>
<comment type="caution">
    <text evidence="7">The sequence shown here is derived from an EMBL/GenBank/DDBJ whole genome shotgun (WGS) entry which is preliminary data.</text>
</comment>
<dbReference type="Proteomes" id="UP000230055">
    <property type="component" value="Unassembled WGS sequence"/>
</dbReference>
<comment type="subunit">
    <text evidence="4">Component of the 30S ribosomal translation pre-initiation complex which assembles on the 30S ribosome in the order IF-2 and IF-3, IF-1 and N-formylmethionyl-tRNA(fMet); mRNA recruitment can occur at any time during PIC assembly.</text>
</comment>
<gene>
    <name evidence="4" type="primary">infA</name>
    <name evidence="7" type="ORF">COY72_01725</name>
</gene>
<dbReference type="InterPro" id="IPR012340">
    <property type="entry name" value="NA-bd_OB-fold"/>
</dbReference>
<dbReference type="Gene3D" id="2.40.50.140">
    <property type="entry name" value="Nucleic acid-binding proteins"/>
    <property type="match status" value="1"/>
</dbReference>
<evidence type="ECO:0000256" key="2">
    <source>
        <dbReference type="ARBA" id="ARBA00022540"/>
    </source>
</evidence>
<dbReference type="EMBL" id="PFLX01000044">
    <property type="protein sequence ID" value="PIY90767.1"/>
    <property type="molecule type" value="Genomic_DNA"/>
</dbReference>
<comment type="similarity">
    <text evidence="1 4">Belongs to the IF-1 family.</text>
</comment>
<comment type="subcellular location">
    <subcellularLocation>
        <location evidence="4">Cytoplasm</location>
    </subcellularLocation>
</comment>
<dbReference type="NCBIfam" id="TIGR00008">
    <property type="entry name" value="infA"/>
    <property type="match status" value="1"/>
</dbReference>
<evidence type="ECO:0000259" key="6">
    <source>
        <dbReference type="PROSITE" id="PS50832"/>
    </source>
</evidence>